<dbReference type="InterPro" id="IPR011251">
    <property type="entry name" value="Luciferase-like_dom"/>
</dbReference>
<dbReference type="PANTHER" id="PTHR30011">
    <property type="entry name" value="ALKANESULFONATE MONOOXYGENASE-RELATED"/>
    <property type="match status" value="1"/>
</dbReference>
<dbReference type="PANTHER" id="PTHR30011:SF16">
    <property type="entry name" value="C2H2 FINGER DOMAIN TRANSCRIPTION FACTOR (EUROFUNG)-RELATED"/>
    <property type="match status" value="1"/>
</dbReference>
<keyword evidence="2" id="KW-0288">FMN</keyword>
<comment type="caution">
    <text evidence="7">The sequence shown here is derived from an EMBL/GenBank/DDBJ whole genome shotgun (WGS) entry which is preliminary data.</text>
</comment>
<dbReference type="SUPFAM" id="SSF51679">
    <property type="entry name" value="Bacterial luciferase-like"/>
    <property type="match status" value="1"/>
</dbReference>
<keyword evidence="3" id="KW-0560">Oxidoreductase</keyword>
<evidence type="ECO:0000313" key="7">
    <source>
        <dbReference type="EMBL" id="MCO1653660.1"/>
    </source>
</evidence>
<protein>
    <submittedName>
        <fullName evidence="7">LLM class flavin-dependent oxidoreductase</fullName>
    </submittedName>
</protein>
<organism evidence="7 8">
    <name type="scientific">Pseudonocardia humida</name>
    <dbReference type="NCBI Taxonomy" id="2800819"/>
    <lineage>
        <taxon>Bacteria</taxon>
        <taxon>Bacillati</taxon>
        <taxon>Actinomycetota</taxon>
        <taxon>Actinomycetes</taxon>
        <taxon>Pseudonocardiales</taxon>
        <taxon>Pseudonocardiaceae</taxon>
        <taxon>Pseudonocardia</taxon>
    </lineage>
</organism>
<dbReference type="Proteomes" id="UP001165283">
    <property type="component" value="Unassembled WGS sequence"/>
</dbReference>
<evidence type="ECO:0000256" key="2">
    <source>
        <dbReference type="ARBA" id="ARBA00022643"/>
    </source>
</evidence>
<feature type="domain" description="Luciferase-like" evidence="6">
    <location>
        <begin position="29"/>
        <end position="302"/>
    </location>
</feature>
<keyword evidence="1" id="KW-0285">Flavoprotein</keyword>
<evidence type="ECO:0000256" key="4">
    <source>
        <dbReference type="ARBA" id="ARBA00023033"/>
    </source>
</evidence>
<evidence type="ECO:0000256" key="5">
    <source>
        <dbReference type="ARBA" id="ARBA00033748"/>
    </source>
</evidence>
<keyword evidence="4" id="KW-0503">Monooxygenase</keyword>
<evidence type="ECO:0000256" key="1">
    <source>
        <dbReference type="ARBA" id="ARBA00022630"/>
    </source>
</evidence>
<dbReference type="InterPro" id="IPR016215">
    <property type="entry name" value="NTA_MOA"/>
</dbReference>
<comment type="similarity">
    <text evidence="5">Belongs to the NtaA/SnaA/DszA monooxygenase family.</text>
</comment>
<evidence type="ECO:0000256" key="3">
    <source>
        <dbReference type="ARBA" id="ARBA00023002"/>
    </source>
</evidence>
<name>A0ABT0ZSJ4_9PSEU</name>
<proteinExistence type="inferred from homology"/>
<dbReference type="PIRSF" id="PIRSF000337">
    <property type="entry name" value="NTA_MOA"/>
    <property type="match status" value="1"/>
</dbReference>
<dbReference type="InterPro" id="IPR036661">
    <property type="entry name" value="Luciferase-like_sf"/>
</dbReference>
<keyword evidence="8" id="KW-1185">Reference proteome</keyword>
<accession>A0ABT0ZSJ4</accession>
<dbReference type="EMBL" id="JAGSOV010000005">
    <property type="protein sequence ID" value="MCO1653660.1"/>
    <property type="molecule type" value="Genomic_DNA"/>
</dbReference>
<dbReference type="InterPro" id="IPR051260">
    <property type="entry name" value="Diverse_substr_monoxygenases"/>
</dbReference>
<dbReference type="Pfam" id="PF00296">
    <property type="entry name" value="Bac_luciferase"/>
    <property type="match status" value="1"/>
</dbReference>
<dbReference type="RefSeq" id="WP_252435248.1">
    <property type="nucleotide sequence ID" value="NZ_JAGSOV010000005.1"/>
</dbReference>
<reference evidence="7" key="1">
    <citation type="submission" date="2021-04" db="EMBL/GenBank/DDBJ databases">
        <title>Pseudonocardia sp. nov., isolated from sandy soil of mangrove forest.</title>
        <authorList>
            <person name="Zan Z."/>
            <person name="Huang R."/>
            <person name="Liu W."/>
        </authorList>
    </citation>
    <scope>NUCLEOTIDE SEQUENCE</scope>
    <source>
        <strain evidence="7">S2-4</strain>
    </source>
</reference>
<evidence type="ECO:0000259" key="6">
    <source>
        <dbReference type="Pfam" id="PF00296"/>
    </source>
</evidence>
<dbReference type="Gene3D" id="3.20.20.30">
    <property type="entry name" value="Luciferase-like domain"/>
    <property type="match status" value="1"/>
</dbReference>
<evidence type="ECO:0000313" key="8">
    <source>
        <dbReference type="Proteomes" id="UP001165283"/>
    </source>
</evidence>
<sequence>MPSHDPALHLALALDGTGWHPASWREPGARPTELLSAAYWTELVQEAERGLLDLVTLEDAMALQSAHPSRPDDRTDQVRGRLDSVLVAARVAPLTRHIGLVPTVQVTHTEPFHASKAIATLDYVSTGRAGVRVRVSARPDEAALFGRRDAVAIDRTRPDDAGLTQLFAEAADYVEVMRRLWDSWEDDAEIRDAATGRFVDRAKLHYIDFVGERFSVRGPSITPRPPQGQPLVTALAHQTVPYRLVAGSTDLGFVTPQDPGRTAAILAEVRAEQAAAGRGAEPLPVLGDVVVFLDEDAAAAATRKARLDELAGAELHSDALVFAGTPAQLADLVQEWHAAGLAGVRLRPGGNAHDLPLITRALVPELQRRGAFRTAYAESTLRERFGLARPANRYAAV</sequence>
<gene>
    <name evidence="7" type="ORF">KDL28_01185</name>
</gene>